<proteinExistence type="inferred from homology"/>
<organism evidence="4 5">
    <name type="scientific">Nocardia sputorum</name>
    <dbReference type="NCBI Taxonomy" id="2984338"/>
    <lineage>
        <taxon>Bacteria</taxon>
        <taxon>Bacillati</taxon>
        <taxon>Actinomycetota</taxon>
        <taxon>Actinomycetes</taxon>
        <taxon>Mycobacteriales</taxon>
        <taxon>Nocardiaceae</taxon>
        <taxon>Nocardia</taxon>
    </lineage>
</organism>
<dbReference type="Pfam" id="PF01575">
    <property type="entry name" value="MaoC_dehydratas"/>
    <property type="match status" value="1"/>
</dbReference>
<accession>A0ABN6UFN4</accession>
<dbReference type="PRINTS" id="PR01483">
    <property type="entry name" value="FASYNTHASE"/>
</dbReference>
<evidence type="ECO:0000256" key="2">
    <source>
        <dbReference type="SAM" id="MobiDB-lite"/>
    </source>
</evidence>
<protein>
    <submittedName>
        <fullName evidence="4">Dehydratase</fullName>
    </submittedName>
</protein>
<name>A0ABN6UFN4_9NOCA</name>
<dbReference type="RefSeq" id="WP_281876227.1">
    <property type="nucleotide sequence ID" value="NZ_AP026978.1"/>
</dbReference>
<dbReference type="InterPro" id="IPR002539">
    <property type="entry name" value="MaoC-like_dom"/>
</dbReference>
<evidence type="ECO:0000313" key="5">
    <source>
        <dbReference type="Proteomes" id="UP001317870"/>
    </source>
</evidence>
<dbReference type="InterPro" id="IPR029069">
    <property type="entry name" value="HotDog_dom_sf"/>
</dbReference>
<gene>
    <name evidence="4" type="primary">htdX</name>
    <name evidence="4" type="ORF">IFM12276_61090</name>
</gene>
<evidence type="ECO:0000259" key="3">
    <source>
        <dbReference type="Pfam" id="PF01575"/>
    </source>
</evidence>
<dbReference type="SUPFAM" id="SSF54637">
    <property type="entry name" value="Thioesterase/thiol ester dehydrase-isomerase"/>
    <property type="match status" value="2"/>
</dbReference>
<feature type="domain" description="MaoC-like" evidence="3">
    <location>
        <begin position="190"/>
        <end position="269"/>
    </location>
</feature>
<sequence>MTQAPAGKEKTQVISLTEPPKNSRLFVKAALGAVPLLSARKPTLPDRAVQLEGLRVDPEHLAAYCRATGLRFGDALPLTYPFILTFPLAMQLVVARDFPFVAVGAVHAQNVIERSREISVSEPLDIRTHIENLREHPKGLLVDAISDIKVGREQVWHQVTTFLHQQRTSLSGGPKQEPKPDEVPPPPLRTLRVDQKTITRYAAASGDHNPIHTSALGAKAFGFPRSIAHGMWSAATVLGAVEGRIPEQTTYSAKFGKPILLPSTVNLYADQAEGGWDLALRHPKKGYPHLTATLR</sequence>
<feature type="region of interest" description="Disordered" evidence="2">
    <location>
        <begin position="166"/>
        <end position="188"/>
    </location>
</feature>
<reference evidence="4 5" key="1">
    <citation type="submission" date="2022-11" db="EMBL/GenBank/DDBJ databases">
        <title>Genome Sequencing of Nocardia sp. ON39_IFM12276 and assembly.</title>
        <authorList>
            <person name="Shimojima M."/>
            <person name="Toyokawa M."/>
            <person name="Uesaka K."/>
        </authorList>
    </citation>
    <scope>NUCLEOTIDE SEQUENCE [LARGE SCALE GENOMIC DNA]</scope>
    <source>
        <strain evidence="4 5">IFM 12276</strain>
    </source>
</reference>
<comment type="similarity">
    <text evidence="1">Belongs to the enoyl-CoA hydratase/isomerase family.</text>
</comment>
<evidence type="ECO:0000256" key="1">
    <source>
        <dbReference type="ARBA" id="ARBA00005254"/>
    </source>
</evidence>
<dbReference type="EMBL" id="AP026978">
    <property type="protein sequence ID" value="BDU03081.1"/>
    <property type="molecule type" value="Genomic_DNA"/>
</dbReference>
<dbReference type="Gene3D" id="3.10.129.10">
    <property type="entry name" value="Hotdog Thioesterase"/>
    <property type="match status" value="1"/>
</dbReference>
<keyword evidence="5" id="KW-1185">Reference proteome</keyword>
<evidence type="ECO:0000313" key="4">
    <source>
        <dbReference type="EMBL" id="BDU03081.1"/>
    </source>
</evidence>
<dbReference type="Proteomes" id="UP001317870">
    <property type="component" value="Chromosome"/>
</dbReference>
<dbReference type="PANTHER" id="PTHR43841:SF1">
    <property type="entry name" value="3-HYDROXYACYL-THIOESTER DEHYDRATASE X"/>
    <property type="match status" value="1"/>
</dbReference>
<dbReference type="PANTHER" id="PTHR43841">
    <property type="entry name" value="3-HYDROXYACYL-THIOESTER DEHYDRATASE HTDX-RELATED"/>
    <property type="match status" value="1"/>
</dbReference>
<dbReference type="InterPro" id="IPR003965">
    <property type="entry name" value="Fatty_acid_synthase"/>
</dbReference>